<dbReference type="InterPro" id="IPR029063">
    <property type="entry name" value="SAM-dependent_MTases_sf"/>
</dbReference>
<evidence type="ECO:0000313" key="2">
    <source>
        <dbReference type="EMBL" id="PIU47148.1"/>
    </source>
</evidence>
<dbReference type="GO" id="GO:0032259">
    <property type="term" value="P:methylation"/>
    <property type="evidence" value="ECO:0007669"/>
    <property type="project" value="UniProtKB-KW"/>
</dbReference>
<organism evidence="2 3">
    <name type="scientific">bacterium (Candidatus Gribaldobacteria) CG07_land_8_20_14_0_80_33_18</name>
    <dbReference type="NCBI Taxonomy" id="2014272"/>
    <lineage>
        <taxon>Bacteria</taxon>
        <taxon>Candidatus Gribaldobacteria</taxon>
    </lineage>
</organism>
<feature type="domain" description="Methyltransferase type 11" evidence="1">
    <location>
        <begin position="43"/>
        <end position="121"/>
    </location>
</feature>
<keyword evidence="2" id="KW-0808">Transferase</keyword>
<accession>A0A2M6Z406</accession>
<dbReference type="Pfam" id="PF08241">
    <property type="entry name" value="Methyltransf_11"/>
    <property type="match status" value="1"/>
</dbReference>
<sequence>MNQIEFLQKNKFTRKIIYKLGRSRTKKMVKNIEKYFNKTDKILDIGSGICNICEILKEENFNVTPLDIKNLSFVDNIEPIIYNGDKIPFNDNEFDVALISTVLHHCRKPEEIIKEAKRVSKRIVIIEDIYLNEIHKHLTYFFDSLINLEFTGHPHTNKTNEGWQALFKKLNLKLKDVKYANSYLVFKQAMYYLEK</sequence>
<dbReference type="GO" id="GO:0008757">
    <property type="term" value="F:S-adenosylmethionine-dependent methyltransferase activity"/>
    <property type="evidence" value="ECO:0007669"/>
    <property type="project" value="InterPro"/>
</dbReference>
<evidence type="ECO:0000259" key="1">
    <source>
        <dbReference type="Pfam" id="PF08241"/>
    </source>
</evidence>
<name>A0A2M6Z406_9BACT</name>
<gene>
    <name evidence="2" type="ORF">COS93_00670</name>
</gene>
<dbReference type="EMBL" id="PEWP01000013">
    <property type="protein sequence ID" value="PIU47148.1"/>
    <property type="molecule type" value="Genomic_DNA"/>
</dbReference>
<keyword evidence="2" id="KW-0489">Methyltransferase</keyword>
<dbReference type="Proteomes" id="UP000228777">
    <property type="component" value="Unassembled WGS sequence"/>
</dbReference>
<evidence type="ECO:0000313" key="3">
    <source>
        <dbReference type="Proteomes" id="UP000228777"/>
    </source>
</evidence>
<protein>
    <submittedName>
        <fullName evidence="2">SAM-dependent methyltransferase</fullName>
    </submittedName>
</protein>
<proteinExistence type="predicted"/>
<reference evidence="3" key="1">
    <citation type="submission" date="2017-09" db="EMBL/GenBank/DDBJ databases">
        <title>Depth-based differentiation of microbial function through sediment-hosted aquifers and enrichment of novel symbionts in the deep terrestrial subsurface.</title>
        <authorList>
            <person name="Probst A.J."/>
            <person name="Ladd B."/>
            <person name="Jarett J.K."/>
            <person name="Geller-Mcgrath D.E."/>
            <person name="Sieber C.M.K."/>
            <person name="Emerson J.B."/>
            <person name="Anantharaman K."/>
            <person name="Thomas B.C."/>
            <person name="Malmstrom R."/>
            <person name="Stieglmeier M."/>
            <person name="Klingl A."/>
            <person name="Woyke T."/>
            <person name="Ryan C.M."/>
            <person name="Banfield J.F."/>
        </authorList>
    </citation>
    <scope>NUCLEOTIDE SEQUENCE [LARGE SCALE GENOMIC DNA]</scope>
</reference>
<dbReference type="InterPro" id="IPR013216">
    <property type="entry name" value="Methyltransf_11"/>
</dbReference>
<comment type="caution">
    <text evidence="2">The sequence shown here is derived from an EMBL/GenBank/DDBJ whole genome shotgun (WGS) entry which is preliminary data.</text>
</comment>
<dbReference type="AlphaFoldDB" id="A0A2M6Z406"/>
<dbReference type="SUPFAM" id="SSF53335">
    <property type="entry name" value="S-adenosyl-L-methionine-dependent methyltransferases"/>
    <property type="match status" value="1"/>
</dbReference>
<dbReference type="Gene3D" id="3.40.50.150">
    <property type="entry name" value="Vaccinia Virus protein VP39"/>
    <property type="match status" value="1"/>
</dbReference>